<accession>A0A212LPT8</accession>
<dbReference type="PANTHER" id="PTHR10272:SF0">
    <property type="entry name" value="PLATELET-ACTIVATING FACTOR ACETYLHYDROLASE"/>
    <property type="match status" value="1"/>
</dbReference>
<organism evidence="4">
    <name type="scientific">uncultured Pleomorphomonas sp</name>
    <dbReference type="NCBI Taxonomy" id="442121"/>
    <lineage>
        <taxon>Bacteria</taxon>
        <taxon>Pseudomonadati</taxon>
        <taxon>Pseudomonadota</taxon>
        <taxon>Alphaproteobacteria</taxon>
        <taxon>Hyphomicrobiales</taxon>
        <taxon>Pleomorphomonadaceae</taxon>
        <taxon>Pleomorphomonas</taxon>
        <taxon>environmental samples</taxon>
    </lineage>
</organism>
<dbReference type="SUPFAM" id="SSF53474">
    <property type="entry name" value="alpha/beta-Hydrolases"/>
    <property type="match status" value="1"/>
</dbReference>
<dbReference type="Gene3D" id="3.40.50.1820">
    <property type="entry name" value="alpha/beta hydrolase"/>
    <property type="match status" value="1"/>
</dbReference>
<dbReference type="Pfam" id="PF03403">
    <property type="entry name" value="PAF-AH_p_II"/>
    <property type="match status" value="1"/>
</dbReference>
<dbReference type="GO" id="GO:0003847">
    <property type="term" value="F:1-alkyl-2-acetylglycerophosphocholine esterase activity"/>
    <property type="evidence" value="ECO:0007669"/>
    <property type="project" value="TreeGrafter"/>
</dbReference>
<dbReference type="AlphaFoldDB" id="A0A212LPT8"/>
<dbReference type="InterPro" id="IPR029058">
    <property type="entry name" value="AB_hydrolase_fold"/>
</dbReference>
<keyword evidence="3" id="KW-0443">Lipid metabolism</keyword>
<dbReference type="InterPro" id="IPR016986">
    <property type="entry name" value="UCP031982_abhydr"/>
</dbReference>
<evidence type="ECO:0000256" key="3">
    <source>
        <dbReference type="ARBA" id="ARBA00023098"/>
    </source>
</evidence>
<dbReference type="EMBL" id="FMJD01000013">
    <property type="protein sequence ID" value="SCM79526.1"/>
    <property type="molecule type" value="Genomic_DNA"/>
</dbReference>
<name>A0A212LPT8_9HYPH</name>
<keyword evidence="1 4" id="KW-0378">Hydrolase</keyword>
<evidence type="ECO:0000313" key="4">
    <source>
        <dbReference type="EMBL" id="SCM79526.1"/>
    </source>
</evidence>
<evidence type="ECO:0000256" key="2">
    <source>
        <dbReference type="ARBA" id="ARBA00022963"/>
    </source>
</evidence>
<dbReference type="PANTHER" id="PTHR10272">
    <property type="entry name" value="PLATELET-ACTIVATING FACTOR ACETYLHYDROLASE"/>
    <property type="match status" value="1"/>
</dbReference>
<protein>
    <submittedName>
        <fullName evidence="4">Dienelactone hydrolase</fullName>
    </submittedName>
</protein>
<sequence>MAAHSILPRARLNAEAQSDKTRTAMSIFLKALAMLGAFSALMQAAGAAGIVGVRQVSAHSGERRADLEVTVWYPALPGGTPVVLGESVFFAGTPAMGDAPIAGGRFPLVLLSHGAGLGGSPAAMSWMAAGLAGRGFVVAAPMHPGNGGAHRSAEETMKLWLRPRDIGATLDAMIGAPDFKDHLDAGKVGVLGLSMGGSTALALSGGRIDPDRLAGYCDDAARNPSLCEWVRLSGLDLHALDMREAGRDNRDRRLGFAMAIDPAPVDVFAADSFAGVSVPVEIVNLGPPDKIPQTAKAGGIARAIPYGRYLNVEDASHFSLFGPCKPGAAEMAEQERIGDPICRDGGGRSRQDIHAQLIGLVAAAFARELGAGR</sequence>
<dbReference type="GO" id="GO:0016042">
    <property type="term" value="P:lipid catabolic process"/>
    <property type="evidence" value="ECO:0007669"/>
    <property type="project" value="UniProtKB-KW"/>
</dbReference>
<dbReference type="PIRSF" id="PIRSF031982">
    <property type="entry name" value="UCP031982_abhydr"/>
    <property type="match status" value="1"/>
</dbReference>
<proteinExistence type="predicted"/>
<evidence type="ECO:0000256" key="1">
    <source>
        <dbReference type="ARBA" id="ARBA00022801"/>
    </source>
</evidence>
<reference evidence="4" key="1">
    <citation type="submission" date="2016-08" db="EMBL/GenBank/DDBJ databases">
        <authorList>
            <person name="Seilhamer J.J."/>
        </authorList>
    </citation>
    <scope>NUCLEOTIDE SEQUENCE</scope>
    <source>
        <strain evidence="4">86</strain>
    </source>
</reference>
<gene>
    <name evidence="4" type="ORF">KL86PLE_90470</name>
</gene>
<keyword evidence="2" id="KW-0442">Lipid degradation</keyword>